<dbReference type="AlphaFoldDB" id="S8FK69"/>
<dbReference type="EMBL" id="KE504163">
    <property type="protein sequence ID" value="EPS98699.1"/>
    <property type="molecule type" value="Genomic_DNA"/>
</dbReference>
<name>S8FK69_FOMSC</name>
<organism evidence="1 2">
    <name type="scientific">Fomitopsis schrenkii</name>
    <name type="common">Brown rot fungus</name>
    <dbReference type="NCBI Taxonomy" id="2126942"/>
    <lineage>
        <taxon>Eukaryota</taxon>
        <taxon>Fungi</taxon>
        <taxon>Dikarya</taxon>
        <taxon>Basidiomycota</taxon>
        <taxon>Agaricomycotina</taxon>
        <taxon>Agaricomycetes</taxon>
        <taxon>Polyporales</taxon>
        <taxon>Fomitopsis</taxon>
    </lineage>
</organism>
<sequence>LCQWELDGCEWRIAHQLCDILQGKDAPTLTDVIPSMDIIDECLVTDMTNTALDPVIHVAVGSAKCTINHYYDKSDESAAYRIAMILNPWYKLQYFTKNRWLDSWISDVWLAVQQAFD</sequence>
<accession>S8FK69</accession>
<feature type="non-terminal residue" evidence="1">
    <location>
        <position position="117"/>
    </location>
</feature>
<protein>
    <submittedName>
        <fullName evidence="1">Uncharacterized protein</fullName>
    </submittedName>
</protein>
<proteinExistence type="predicted"/>
<dbReference type="STRING" id="743788.S8FK69"/>
<evidence type="ECO:0000313" key="1">
    <source>
        <dbReference type="EMBL" id="EPS98699.1"/>
    </source>
</evidence>
<reference evidence="1 2" key="1">
    <citation type="journal article" date="2012" name="Science">
        <title>The Paleozoic origin of enzymatic lignin decomposition reconstructed from 31 fungal genomes.</title>
        <authorList>
            <person name="Floudas D."/>
            <person name="Binder M."/>
            <person name="Riley R."/>
            <person name="Barry K."/>
            <person name="Blanchette R.A."/>
            <person name="Henrissat B."/>
            <person name="Martinez A.T."/>
            <person name="Otillar R."/>
            <person name="Spatafora J.W."/>
            <person name="Yadav J.S."/>
            <person name="Aerts A."/>
            <person name="Benoit I."/>
            <person name="Boyd A."/>
            <person name="Carlson A."/>
            <person name="Copeland A."/>
            <person name="Coutinho P.M."/>
            <person name="de Vries R.P."/>
            <person name="Ferreira P."/>
            <person name="Findley K."/>
            <person name="Foster B."/>
            <person name="Gaskell J."/>
            <person name="Glotzer D."/>
            <person name="Gorecki P."/>
            <person name="Heitman J."/>
            <person name="Hesse C."/>
            <person name="Hori C."/>
            <person name="Igarashi K."/>
            <person name="Jurgens J.A."/>
            <person name="Kallen N."/>
            <person name="Kersten P."/>
            <person name="Kohler A."/>
            <person name="Kuees U."/>
            <person name="Kumar T.K.A."/>
            <person name="Kuo A."/>
            <person name="LaButti K."/>
            <person name="Larrondo L.F."/>
            <person name="Lindquist E."/>
            <person name="Ling A."/>
            <person name="Lombard V."/>
            <person name="Lucas S."/>
            <person name="Lundell T."/>
            <person name="Martin R."/>
            <person name="McLaughlin D.J."/>
            <person name="Morgenstern I."/>
            <person name="Morin E."/>
            <person name="Murat C."/>
            <person name="Nagy L.G."/>
            <person name="Nolan M."/>
            <person name="Ohm R.A."/>
            <person name="Patyshakuliyeva A."/>
            <person name="Rokas A."/>
            <person name="Ruiz-Duenas F.J."/>
            <person name="Sabat G."/>
            <person name="Salamov A."/>
            <person name="Samejima M."/>
            <person name="Schmutz J."/>
            <person name="Slot J.C."/>
            <person name="St John F."/>
            <person name="Stenlid J."/>
            <person name="Sun H."/>
            <person name="Sun S."/>
            <person name="Syed K."/>
            <person name="Tsang A."/>
            <person name="Wiebenga A."/>
            <person name="Young D."/>
            <person name="Pisabarro A."/>
            <person name="Eastwood D.C."/>
            <person name="Martin F."/>
            <person name="Cullen D."/>
            <person name="Grigoriev I.V."/>
            <person name="Hibbett D.S."/>
        </authorList>
    </citation>
    <scope>NUCLEOTIDE SEQUENCE</scope>
    <source>
        <strain evidence="2">FP-58527</strain>
    </source>
</reference>
<gene>
    <name evidence="1" type="ORF">FOMPIDRAFT_1090994</name>
</gene>
<evidence type="ECO:0000313" key="2">
    <source>
        <dbReference type="Proteomes" id="UP000015241"/>
    </source>
</evidence>
<dbReference type="Proteomes" id="UP000015241">
    <property type="component" value="Unassembled WGS sequence"/>
</dbReference>
<dbReference type="InParanoid" id="S8FK69"/>
<dbReference type="OrthoDB" id="2792018at2759"/>
<dbReference type="HOGENOM" id="CLU_167272_0_0_1"/>
<keyword evidence="2" id="KW-1185">Reference proteome</keyword>
<dbReference type="SUPFAM" id="SSF53098">
    <property type="entry name" value="Ribonuclease H-like"/>
    <property type="match status" value="1"/>
</dbReference>
<dbReference type="InterPro" id="IPR012337">
    <property type="entry name" value="RNaseH-like_sf"/>
</dbReference>
<feature type="non-terminal residue" evidence="1">
    <location>
        <position position="1"/>
    </location>
</feature>